<keyword evidence="2" id="KW-1185">Reference proteome</keyword>
<dbReference type="OrthoDB" id="5180714at2"/>
<dbReference type="InterPro" id="IPR035930">
    <property type="entry name" value="FomD-like_sf"/>
</dbReference>
<reference evidence="1 2" key="1">
    <citation type="submission" date="2015-07" db="EMBL/GenBank/DDBJ databases">
        <title>Genome sequencing of Kibdelosporangium phytohabitans.</title>
        <authorList>
            <person name="Qin S."/>
            <person name="Xing K."/>
        </authorList>
    </citation>
    <scope>NUCLEOTIDE SEQUENCE [LARGE SCALE GENOMIC DNA]</scope>
    <source>
        <strain evidence="1 2">KLBMP1111</strain>
    </source>
</reference>
<dbReference type="Gene3D" id="2.40.380.10">
    <property type="entry name" value="FomD-like"/>
    <property type="match status" value="1"/>
</dbReference>
<dbReference type="SUPFAM" id="SSF159234">
    <property type="entry name" value="FomD-like"/>
    <property type="match status" value="1"/>
</dbReference>
<dbReference type="RefSeq" id="WP_054294329.1">
    <property type="nucleotide sequence ID" value="NZ_CP012752.1"/>
</dbReference>
<proteinExistence type="predicted"/>
<name>A0A0N9I1P1_9PSEU</name>
<sequence>MGTTITPQLVDIVDTVSAVRRYSSGTSRRLRTCQEERWGLRVECPTPEDPFHDSEVTWLLPRINVRLTQQRPRSRHARSGPSVLTAARITREGTMWRTTDLLLGLSSAPGSAARVVRSEDFAAAVAGRVLRNGDADLALRTVHKTLEELSYYRHDLSAWLTGQHVFEVWPPF</sequence>
<evidence type="ECO:0000313" key="1">
    <source>
        <dbReference type="EMBL" id="ALG12435.1"/>
    </source>
</evidence>
<evidence type="ECO:0000313" key="2">
    <source>
        <dbReference type="Proteomes" id="UP000063699"/>
    </source>
</evidence>
<protein>
    <submittedName>
        <fullName evidence="1">Uncharacterized protein</fullName>
    </submittedName>
</protein>
<gene>
    <name evidence="1" type="ORF">AOZ06_41230</name>
</gene>
<dbReference type="KEGG" id="kphy:AOZ06_41230"/>
<organism evidence="1 2">
    <name type="scientific">Kibdelosporangium phytohabitans</name>
    <dbReference type="NCBI Taxonomy" id="860235"/>
    <lineage>
        <taxon>Bacteria</taxon>
        <taxon>Bacillati</taxon>
        <taxon>Actinomycetota</taxon>
        <taxon>Actinomycetes</taxon>
        <taxon>Pseudonocardiales</taxon>
        <taxon>Pseudonocardiaceae</taxon>
        <taxon>Kibdelosporangium</taxon>
    </lineage>
</organism>
<dbReference type="STRING" id="860235.AOZ06_41230"/>
<accession>A0A0N9I1P1</accession>
<dbReference type="Proteomes" id="UP000063699">
    <property type="component" value="Chromosome"/>
</dbReference>
<dbReference type="AlphaFoldDB" id="A0A0N9I1P1"/>
<dbReference type="EMBL" id="CP012752">
    <property type="protein sequence ID" value="ALG12435.1"/>
    <property type="molecule type" value="Genomic_DNA"/>
</dbReference>